<keyword evidence="1" id="KW-0175">Coiled coil</keyword>
<dbReference type="GO" id="GO:0019867">
    <property type="term" value="C:outer membrane"/>
    <property type="evidence" value="ECO:0007669"/>
    <property type="project" value="InterPro"/>
</dbReference>
<feature type="domain" description="Trimeric autotransporter adhesin YadA-like stalk" evidence="3">
    <location>
        <begin position="591"/>
        <end position="625"/>
    </location>
</feature>
<protein>
    <submittedName>
        <fullName evidence="4">YadA domain-containing protein</fullName>
    </submittedName>
</protein>
<feature type="domain" description="Trimeric autotransporter adhesin YadA-like head" evidence="2">
    <location>
        <begin position="652"/>
        <end position="675"/>
    </location>
</feature>
<feature type="domain" description="Trimeric autotransporter adhesin YadA-like head" evidence="2">
    <location>
        <begin position="519"/>
        <end position="543"/>
    </location>
</feature>
<dbReference type="InterPro" id="IPR008640">
    <property type="entry name" value="Adhesin_Head_dom"/>
</dbReference>
<feature type="domain" description="Trimeric autotransporter adhesin YadA-like head" evidence="2">
    <location>
        <begin position="730"/>
        <end position="753"/>
    </location>
</feature>
<feature type="domain" description="Trimeric autotransporter adhesin YadA-like stalk" evidence="3">
    <location>
        <begin position="128"/>
        <end position="164"/>
    </location>
</feature>
<dbReference type="Pfam" id="PF05658">
    <property type="entry name" value="YadA_head"/>
    <property type="match status" value="8"/>
</dbReference>
<evidence type="ECO:0000313" key="5">
    <source>
        <dbReference type="Proteomes" id="UP000254329"/>
    </source>
</evidence>
<organism evidence="4 5">
    <name type="scientific">Canicola haemoglobinophilus</name>
    <dbReference type="NCBI Taxonomy" id="733"/>
    <lineage>
        <taxon>Bacteria</taxon>
        <taxon>Pseudomonadati</taxon>
        <taxon>Pseudomonadota</taxon>
        <taxon>Gammaproteobacteria</taxon>
        <taxon>Pasteurellales</taxon>
        <taxon>Pasteurellaceae</taxon>
        <taxon>Canicola</taxon>
    </lineage>
</organism>
<sequence>MLGAGSVGLGIGALVGKDNSVSIGYGVYNNSRASIGIGNAVHLSGGNKSYQIGIGNDSKVTVERGIAIGDGAQSTTLANSVALGYRSVVDYTETELAKPRYTARGSYSIPSSSKVGVLSVGARGNERRIINVASGYRDSDAVTVSQLKTIEDRLDGATEKADSKVRFFSVKSGKELQAIAQKEVDYKNYVRLKVQKLTVDARKADGKQINEANIKEIVDQLKELEKKTEIVDKATNLKALAAVNDPKYQTNNKFDIAKYMEALEAAKAADTTKEKLANILTAEEKEKLKAGNYSNEGASGADAIAIGPNAKATESNAISLGNSAEGKGQDSVAVGKGARTTGQESLAASVNARAGGSQSIAIGHYASTGKQTDTDTDKSWVGKDEAGAAGEFSIAIGSHIAVTGNKSAFIGKRDNGHTTPTVSGNQSYGMGYNTKITADNAFAFANESEASAQYAIAIGNRVKAEGEKTVVIGYDAGTHNNNAHKPTSAVIIGDGARVGHDSSIIDGGVAIGKAAKALNTNGLALGADAQATFANSVALGSNSRNTAILTNFGYNPATKVAYTSEANVADAIWKPTHGEVSVGNGSTATRRITGVAAGSADTDAVNVAQLKKVVSGSSVQYFSVNNTKPRNSNINDNLVDENINKANDKAKEGAIAIGAGAVSDVDGSVAIGYGAKNNPTTTNRPDNEKSAIAIGLDAQTIGSDTIAIGQSTRANGGNAFALGKGARGEGNGALAFGLISVSKVDNSVALGAASYVDRAAGGQGYDPNAFAVSTSSNKEWQSGYGAVSIGNVEGKYWDAASQTYKQDNNRIKTRQLIGVAAGSADTDAVNVAQLKNVTMKVTDNKTGRAANSFEKLKLSAGMMKFVGSADISATAAPAGSDVTVTFALQKGAVTSNEEKAVSGKAVYTAVSDARTTVAKDASESILNVSGGEQGGITAKAYTLSINKDALKTDVPNHKNQENKKTNRDLVEINEIKWSEY</sequence>
<reference evidence="4 5" key="1">
    <citation type="submission" date="2018-06" db="EMBL/GenBank/DDBJ databases">
        <authorList>
            <consortium name="Pathogen Informatics"/>
            <person name="Doyle S."/>
        </authorList>
    </citation>
    <scope>NUCLEOTIDE SEQUENCE [LARGE SCALE GENOMIC DNA]</scope>
    <source>
        <strain evidence="4 5">NCTC1659</strain>
    </source>
</reference>
<name>A0A377HSJ4_9PAST</name>
<dbReference type="CDD" id="cd12820">
    <property type="entry name" value="LbR_YadA-like"/>
    <property type="match status" value="1"/>
</dbReference>
<feature type="domain" description="Trimeric autotransporter adhesin YadA-like head" evidence="2">
    <location>
        <begin position="298"/>
        <end position="324"/>
    </location>
</feature>
<dbReference type="Gene3D" id="2.150.10.10">
    <property type="entry name" value="Serralysin-like metalloprotease, C-terminal"/>
    <property type="match status" value="4"/>
</dbReference>
<feature type="domain" description="Trimeric autotransporter adhesin YadA-like head" evidence="2">
    <location>
        <begin position="702"/>
        <end position="726"/>
    </location>
</feature>
<feature type="domain" description="Trimeric autotransporter adhesin YadA-like head" evidence="2">
    <location>
        <begin position="450"/>
        <end position="476"/>
    </location>
</feature>
<dbReference type="EMBL" id="UGHF01000001">
    <property type="protein sequence ID" value="STO59197.1"/>
    <property type="molecule type" value="Genomic_DNA"/>
</dbReference>
<dbReference type="InterPro" id="IPR008635">
    <property type="entry name" value="Coiled_stalk_dom"/>
</dbReference>
<evidence type="ECO:0000259" key="2">
    <source>
        <dbReference type="Pfam" id="PF05658"/>
    </source>
</evidence>
<accession>A0A377HSJ4</accession>
<dbReference type="Proteomes" id="UP000254329">
    <property type="component" value="Unassembled WGS sequence"/>
</dbReference>
<feature type="coiled-coil region" evidence="1">
    <location>
        <begin position="207"/>
        <end position="234"/>
    </location>
</feature>
<dbReference type="Pfam" id="PF05662">
    <property type="entry name" value="YadA_stalk"/>
    <property type="match status" value="3"/>
</dbReference>
<dbReference type="STRING" id="733.B0186_09385"/>
<feature type="domain" description="Trimeric autotransporter adhesin YadA-like head" evidence="2">
    <location>
        <begin position="65"/>
        <end position="87"/>
    </location>
</feature>
<evidence type="ECO:0000259" key="3">
    <source>
        <dbReference type="Pfam" id="PF05662"/>
    </source>
</evidence>
<evidence type="ECO:0000313" key="4">
    <source>
        <dbReference type="EMBL" id="STO59197.1"/>
    </source>
</evidence>
<dbReference type="SUPFAM" id="SSF101967">
    <property type="entry name" value="Adhesin YadA, collagen-binding domain"/>
    <property type="match status" value="4"/>
</dbReference>
<keyword evidence="5" id="KW-1185">Reference proteome</keyword>
<feature type="domain" description="Trimeric autotransporter adhesin YadA-like stalk" evidence="3">
    <location>
        <begin position="815"/>
        <end position="852"/>
    </location>
</feature>
<dbReference type="AlphaFoldDB" id="A0A377HSJ4"/>
<evidence type="ECO:0000256" key="1">
    <source>
        <dbReference type="SAM" id="Coils"/>
    </source>
</evidence>
<dbReference type="RefSeq" id="WP_115252376.1">
    <property type="nucleotide sequence ID" value="NZ_UGHF01000001.1"/>
</dbReference>
<dbReference type="InterPro" id="IPR011049">
    <property type="entry name" value="Serralysin-like_metalloprot_C"/>
</dbReference>
<proteinExistence type="predicted"/>
<gene>
    <name evidence="4" type="primary">yadA_1</name>
    <name evidence="4" type="ORF">NCTC1659_00442</name>
</gene>
<feature type="domain" description="Trimeric autotransporter adhesin YadA-like head" evidence="2">
    <location>
        <begin position="327"/>
        <end position="347"/>
    </location>
</feature>